<dbReference type="STRING" id="1882918.BCY86_07405"/>
<sequence length="284" mass="31526">MTPHPFPRFKKQSFSWKREGPKQKNLLSSCCWGAAPLALLLFASILPSFLTGCLSLEPAPPPPHVIAIYVTSDPGIPVAGADLLLQGKPIAKTDAKGIAKLALRGTEGQNVDIQISCPASFTSPTQPLQITLFRLIDPLKIPQYDARCLPRKRTIVVIVRAENGPNLPILHLNREIGRTDTNGVNHVLVRMKPNDEFLLTLSTQEKGNEGLHPQNPKATFRVKDQDDIFVFDVKFTTSPAPRHHVHRKKAPKGPIKLNSLSHKEKRYPKESYGFRIASARNACY</sequence>
<dbReference type="EMBL" id="CP016908">
    <property type="protein sequence ID" value="APS00519.1"/>
    <property type="molecule type" value="Genomic_DNA"/>
</dbReference>
<organism evidence="1 2">
    <name type="scientific">Pajaroellobacter abortibovis</name>
    <dbReference type="NCBI Taxonomy" id="1882918"/>
    <lineage>
        <taxon>Bacteria</taxon>
        <taxon>Pseudomonadati</taxon>
        <taxon>Myxococcota</taxon>
        <taxon>Polyangia</taxon>
        <taxon>Polyangiales</taxon>
        <taxon>Polyangiaceae</taxon>
    </lineage>
</organism>
<keyword evidence="2" id="KW-1185">Reference proteome</keyword>
<reference evidence="1 2" key="1">
    <citation type="submission" date="2016-08" db="EMBL/GenBank/DDBJ databases">
        <title>Identification and validation of antigenic proteins from Pajaroellobacter abortibovis using de-novo genome sequence assembly and reverse vaccinology.</title>
        <authorList>
            <person name="Welly B.T."/>
            <person name="Miller M.R."/>
            <person name="Stott J.L."/>
            <person name="Blanchard M.T."/>
            <person name="Islas-Trejo A.D."/>
            <person name="O'Rourke S.M."/>
            <person name="Young A.E."/>
            <person name="Medrano J.F."/>
            <person name="Van Eenennaam A.L."/>
        </authorList>
    </citation>
    <scope>NUCLEOTIDE SEQUENCE [LARGE SCALE GENOMIC DNA]</scope>
    <source>
        <strain evidence="1 2">BTF92-0548A/99-0131</strain>
    </source>
</reference>
<protein>
    <submittedName>
        <fullName evidence="1">Uncharacterized protein</fullName>
    </submittedName>
</protein>
<dbReference type="Proteomes" id="UP000185544">
    <property type="component" value="Chromosome"/>
</dbReference>
<gene>
    <name evidence="1" type="ORF">BCY86_07405</name>
</gene>
<dbReference type="AlphaFoldDB" id="A0A1L6MYD2"/>
<evidence type="ECO:0000313" key="1">
    <source>
        <dbReference type="EMBL" id="APS00519.1"/>
    </source>
</evidence>
<name>A0A1L6MYD2_9BACT</name>
<dbReference type="KEGG" id="pabo:BCY86_07405"/>
<proteinExistence type="predicted"/>
<accession>A0A1L6MYD2</accession>
<evidence type="ECO:0000313" key="2">
    <source>
        <dbReference type="Proteomes" id="UP000185544"/>
    </source>
</evidence>